<dbReference type="Proteomes" id="UP000050827">
    <property type="component" value="Unassembled WGS sequence"/>
</dbReference>
<feature type="transmembrane region" description="Helical" evidence="1">
    <location>
        <begin position="102"/>
        <end position="129"/>
    </location>
</feature>
<feature type="transmembrane region" description="Helical" evidence="1">
    <location>
        <begin position="168"/>
        <end position="187"/>
    </location>
</feature>
<feature type="transmembrane region" description="Helical" evidence="1">
    <location>
        <begin position="275"/>
        <end position="295"/>
    </location>
</feature>
<dbReference type="PATRIC" id="fig|1547436.3.peg.2560"/>
<feature type="transmembrane region" description="Helical" evidence="1">
    <location>
        <begin position="63"/>
        <end position="81"/>
    </location>
</feature>
<feature type="transmembrane region" description="Helical" evidence="1">
    <location>
        <begin position="207"/>
        <end position="225"/>
    </location>
</feature>
<organism evidence="2 3">
    <name type="scientific">Flagellimonas eckloniae</name>
    <dbReference type="NCBI Taxonomy" id="346185"/>
    <lineage>
        <taxon>Bacteria</taxon>
        <taxon>Pseudomonadati</taxon>
        <taxon>Bacteroidota</taxon>
        <taxon>Flavobacteriia</taxon>
        <taxon>Flavobacteriales</taxon>
        <taxon>Flavobacteriaceae</taxon>
        <taxon>Flagellimonas</taxon>
    </lineage>
</organism>
<dbReference type="InterPro" id="IPR043742">
    <property type="entry name" value="DUF5687"/>
</dbReference>
<feature type="transmembrane region" description="Helical" evidence="1">
    <location>
        <begin position="301"/>
        <end position="323"/>
    </location>
</feature>
<accession>A0A0Q0XNG1</accession>
<proteinExistence type="predicted"/>
<dbReference type="EMBL" id="LCTZ01000002">
    <property type="protein sequence ID" value="KQC30583.1"/>
    <property type="molecule type" value="Genomic_DNA"/>
</dbReference>
<feature type="transmembrane region" description="Helical" evidence="1">
    <location>
        <begin position="375"/>
        <end position="399"/>
    </location>
</feature>
<protein>
    <submittedName>
        <fullName evidence="2">Uncharacterized protein</fullName>
    </submittedName>
</protein>
<name>A0A0Q0XNG1_9FLAO</name>
<sequence>MFKYFINLQWKSFFRAASFKTEIWFKILMSFFAFIIIAYMLMLGFFAYKIIKGFELGDPLRVVNQFAIYYLAFDMVFRYMLQKMPVTNIKPLLYLPFKKSEVVYYSLGKTMVSFFNWTHAFFFIPFSIILLTKDYEVLNVIGWHLGLMALIYANNFINVLVNNKDNAFYIFACIFILLGISQYYNWFDITTYTGPLFDMLYDIPITAIIPWAILLALFGGSFNYFKKNMYLDGGLATKTTEAKTENLDWLNRFGNLGTFLKNDIKLIKRNKRSRTAVIMGFFFIFYGLLFFTGTIEVYDSPFWKIFAGIFVTGGFLFSFGQYVPSWDSSYYPLMMSQNIQYREYLTSKWYLVIIATIISTFLATFYIYFGWEAYVAILVGAIYNIGVNSYLVLWGGAYVKTPIDLTSNKKAFGDKQAFNAKTLLLTLPKLLLPVVIYAIGHFLINAAAGYTFVALFGAAGFVFKNKAFQMIENIYKKEKYKTLLAYKQK</sequence>
<evidence type="ECO:0000313" key="2">
    <source>
        <dbReference type="EMBL" id="KQC30583.1"/>
    </source>
</evidence>
<evidence type="ECO:0000313" key="3">
    <source>
        <dbReference type="Proteomes" id="UP000050827"/>
    </source>
</evidence>
<feature type="transmembrane region" description="Helical" evidence="1">
    <location>
        <begin position="420"/>
        <end position="440"/>
    </location>
</feature>
<reference evidence="2 3" key="1">
    <citation type="submission" date="2015-04" db="EMBL/GenBank/DDBJ databases">
        <title>Complete genome of flavobacterium.</title>
        <authorList>
            <person name="Kwon Y.M."/>
            <person name="Kim S.-J."/>
        </authorList>
    </citation>
    <scope>NUCLEOTIDE SEQUENCE [LARGE SCALE GENOMIC DNA]</scope>
    <source>
        <strain evidence="2 3">DK169</strain>
    </source>
</reference>
<comment type="caution">
    <text evidence="2">The sequence shown here is derived from an EMBL/GenBank/DDBJ whole genome shotgun (WGS) entry which is preliminary data.</text>
</comment>
<feature type="transmembrane region" description="Helical" evidence="1">
    <location>
        <begin position="446"/>
        <end position="463"/>
    </location>
</feature>
<feature type="transmembrane region" description="Helical" evidence="1">
    <location>
        <begin position="141"/>
        <end position="161"/>
    </location>
</feature>
<dbReference type="STRING" id="346185.AAY42_12385"/>
<gene>
    <name evidence="2" type="ORF">AAY42_12385</name>
</gene>
<keyword evidence="3" id="KW-1185">Reference proteome</keyword>
<keyword evidence="1" id="KW-0812">Transmembrane</keyword>
<dbReference type="RefSeq" id="WP_055395663.1">
    <property type="nucleotide sequence ID" value="NZ_LCTZ01000002.1"/>
</dbReference>
<dbReference type="Pfam" id="PF18940">
    <property type="entry name" value="DUF5687"/>
    <property type="match status" value="1"/>
</dbReference>
<evidence type="ECO:0000256" key="1">
    <source>
        <dbReference type="SAM" id="Phobius"/>
    </source>
</evidence>
<dbReference type="OrthoDB" id="1014144at2"/>
<keyword evidence="1" id="KW-0472">Membrane</keyword>
<dbReference type="AlphaFoldDB" id="A0A0Q0XNG1"/>
<feature type="transmembrane region" description="Helical" evidence="1">
    <location>
        <begin position="349"/>
        <end position="369"/>
    </location>
</feature>
<keyword evidence="1" id="KW-1133">Transmembrane helix</keyword>
<feature type="transmembrane region" description="Helical" evidence="1">
    <location>
        <begin position="23"/>
        <end position="51"/>
    </location>
</feature>